<dbReference type="AlphaFoldDB" id="A0A8J5S536"/>
<proteinExistence type="predicted"/>
<sequence length="66" mass="7260">MCKAHTGGAEVDKFLEEIPQYNNRLLVERFSFATPMIVEDTVSHSSAGKAGKAKMKDKMKASSNNN</sequence>
<gene>
    <name evidence="2" type="ORF">GUJ93_ZPchr0005g15158</name>
</gene>
<comment type="caution">
    <text evidence="2">The sequence shown here is derived from an EMBL/GenBank/DDBJ whole genome shotgun (WGS) entry which is preliminary data.</text>
</comment>
<evidence type="ECO:0000313" key="2">
    <source>
        <dbReference type="EMBL" id="KAG8068801.1"/>
    </source>
</evidence>
<keyword evidence="3" id="KW-1185">Reference proteome</keyword>
<reference evidence="2" key="2">
    <citation type="submission" date="2021-02" db="EMBL/GenBank/DDBJ databases">
        <authorList>
            <person name="Kimball J.A."/>
            <person name="Haas M.W."/>
            <person name="Macchietto M."/>
            <person name="Kono T."/>
            <person name="Duquette J."/>
            <person name="Shao M."/>
        </authorList>
    </citation>
    <scope>NUCLEOTIDE SEQUENCE</scope>
    <source>
        <tissue evidence="2">Fresh leaf tissue</tissue>
    </source>
</reference>
<protein>
    <submittedName>
        <fullName evidence="2">Uncharacterized protein</fullName>
    </submittedName>
</protein>
<name>A0A8J5S536_ZIZPA</name>
<organism evidence="2 3">
    <name type="scientific">Zizania palustris</name>
    <name type="common">Northern wild rice</name>
    <dbReference type="NCBI Taxonomy" id="103762"/>
    <lineage>
        <taxon>Eukaryota</taxon>
        <taxon>Viridiplantae</taxon>
        <taxon>Streptophyta</taxon>
        <taxon>Embryophyta</taxon>
        <taxon>Tracheophyta</taxon>
        <taxon>Spermatophyta</taxon>
        <taxon>Magnoliopsida</taxon>
        <taxon>Liliopsida</taxon>
        <taxon>Poales</taxon>
        <taxon>Poaceae</taxon>
        <taxon>BOP clade</taxon>
        <taxon>Oryzoideae</taxon>
        <taxon>Oryzeae</taxon>
        <taxon>Zizaniinae</taxon>
        <taxon>Zizania</taxon>
    </lineage>
</organism>
<evidence type="ECO:0000256" key="1">
    <source>
        <dbReference type="SAM" id="MobiDB-lite"/>
    </source>
</evidence>
<accession>A0A8J5S536</accession>
<dbReference type="Proteomes" id="UP000729402">
    <property type="component" value="Unassembled WGS sequence"/>
</dbReference>
<reference evidence="2" key="1">
    <citation type="journal article" date="2021" name="bioRxiv">
        <title>Whole Genome Assembly and Annotation of Northern Wild Rice, Zizania palustris L., Supports a Whole Genome Duplication in the Zizania Genus.</title>
        <authorList>
            <person name="Haas M."/>
            <person name="Kono T."/>
            <person name="Macchietto M."/>
            <person name="Millas R."/>
            <person name="McGilp L."/>
            <person name="Shao M."/>
            <person name="Duquette J."/>
            <person name="Hirsch C.N."/>
            <person name="Kimball J."/>
        </authorList>
    </citation>
    <scope>NUCLEOTIDE SEQUENCE</scope>
    <source>
        <tissue evidence="2">Fresh leaf tissue</tissue>
    </source>
</reference>
<feature type="region of interest" description="Disordered" evidence="1">
    <location>
        <begin position="42"/>
        <end position="66"/>
    </location>
</feature>
<dbReference type="EMBL" id="JAAALK010000284">
    <property type="protein sequence ID" value="KAG8068801.1"/>
    <property type="molecule type" value="Genomic_DNA"/>
</dbReference>
<evidence type="ECO:0000313" key="3">
    <source>
        <dbReference type="Proteomes" id="UP000729402"/>
    </source>
</evidence>